<evidence type="ECO:0000256" key="2">
    <source>
        <dbReference type="ARBA" id="ARBA00022490"/>
    </source>
</evidence>
<dbReference type="PANTHER" id="PTHR10695">
    <property type="entry name" value="DEPHOSPHO-COA KINASE-RELATED"/>
    <property type="match status" value="1"/>
</dbReference>
<keyword evidence="3 8" id="KW-0808">Transferase</keyword>
<keyword evidence="11" id="KW-1185">Reference proteome</keyword>
<dbReference type="NCBIfam" id="TIGR00152">
    <property type="entry name" value="dephospho-CoA kinase"/>
    <property type="match status" value="1"/>
</dbReference>
<evidence type="ECO:0000256" key="1">
    <source>
        <dbReference type="ARBA" id="ARBA00009018"/>
    </source>
</evidence>
<dbReference type="InterPro" id="IPR027417">
    <property type="entry name" value="P-loop_NTPase"/>
</dbReference>
<comment type="similarity">
    <text evidence="1 8">Belongs to the CoaE family.</text>
</comment>
<dbReference type="Gene3D" id="3.40.50.300">
    <property type="entry name" value="P-loop containing nucleotide triphosphate hydrolases"/>
    <property type="match status" value="1"/>
</dbReference>
<keyword evidence="7 8" id="KW-0173">Coenzyme A biosynthesis</keyword>
<dbReference type="PANTHER" id="PTHR10695:SF46">
    <property type="entry name" value="BIFUNCTIONAL COENZYME A SYNTHASE-RELATED"/>
    <property type="match status" value="1"/>
</dbReference>
<comment type="caution">
    <text evidence="10">The sequence shown here is derived from an EMBL/GenBank/DDBJ whole genome shotgun (WGS) entry which is preliminary data.</text>
</comment>
<evidence type="ECO:0000256" key="6">
    <source>
        <dbReference type="ARBA" id="ARBA00022840"/>
    </source>
</evidence>
<dbReference type="GO" id="GO:0005524">
    <property type="term" value="F:ATP binding"/>
    <property type="evidence" value="ECO:0007669"/>
    <property type="project" value="UniProtKB-UniRule"/>
</dbReference>
<dbReference type="SUPFAM" id="SSF52540">
    <property type="entry name" value="P-loop containing nucleoside triphosphate hydrolases"/>
    <property type="match status" value="1"/>
</dbReference>
<dbReference type="CDD" id="cd02022">
    <property type="entry name" value="DPCK"/>
    <property type="match status" value="1"/>
</dbReference>
<protein>
    <recommendedName>
        <fullName evidence="8 9">Dephospho-CoA kinase</fullName>
        <ecNumber evidence="8 9">2.7.1.24</ecNumber>
    </recommendedName>
    <alternativeName>
        <fullName evidence="8">Dephosphocoenzyme A kinase</fullName>
    </alternativeName>
</protein>
<evidence type="ECO:0000313" key="10">
    <source>
        <dbReference type="EMBL" id="OCH70070.1"/>
    </source>
</evidence>
<reference evidence="11" key="1">
    <citation type="submission" date="2016-06" db="EMBL/GenBank/DDBJ databases">
        <authorList>
            <person name="Hehemann J.-H."/>
            <person name="Arevalo P."/>
            <person name="Datta M.S."/>
            <person name="Polz M.F."/>
        </authorList>
    </citation>
    <scope>NUCLEOTIDE SEQUENCE [LARGE SCALE GENOMIC DNA]</scope>
    <source>
        <strain evidence="11">9CSC122</strain>
    </source>
</reference>
<name>A0A1B9QU54_9VIBR</name>
<keyword evidence="6 8" id="KW-0067">ATP-binding</keyword>
<keyword evidence="4 8" id="KW-0547">Nucleotide-binding</keyword>
<keyword evidence="5 8" id="KW-0418">Kinase</keyword>
<dbReference type="InterPro" id="IPR001977">
    <property type="entry name" value="Depp_CoAkinase"/>
</dbReference>
<accession>A0A1B9QU54</accession>
<dbReference type="Pfam" id="PF01121">
    <property type="entry name" value="CoaE"/>
    <property type="match status" value="1"/>
</dbReference>
<evidence type="ECO:0000256" key="8">
    <source>
        <dbReference type="HAMAP-Rule" id="MF_00376"/>
    </source>
</evidence>
<dbReference type="GO" id="GO:0005737">
    <property type="term" value="C:cytoplasm"/>
    <property type="evidence" value="ECO:0007669"/>
    <property type="project" value="UniProtKB-SubCell"/>
</dbReference>
<proteinExistence type="inferred from homology"/>
<evidence type="ECO:0000313" key="11">
    <source>
        <dbReference type="Proteomes" id="UP000093173"/>
    </source>
</evidence>
<dbReference type="EMBL" id="MAJZ01000986">
    <property type="protein sequence ID" value="OCH70070.1"/>
    <property type="molecule type" value="Genomic_DNA"/>
</dbReference>
<dbReference type="EC" id="2.7.1.24" evidence="8 9"/>
<dbReference type="UniPathway" id="UPA00241">
    <property type="reaction ID" value="UER00356"/>
</dbReference>
<keyword evidence="2 8" id="KW-0963">Cytoplasm</keyword>
<dbReference type="PROSITE" id="PS51219">
    <property type="entry name" value="DPCK"/>
    <property type="match status" value="1"/>
</dbReference>
<comment type="pathway">
    <text evidence="8">Cofactor biosynthesis; coenzyme A biosynthesis; CoA from (R)-pantothenate: step 5/5.</text>
</comment>
<evidence type="ECO:0000256" key="4">
    <source>
        <dbReference type="ARBA" id="ARBA00022741"/>
    </source>
</evidence>
<dbReference type="HAMAP" id="MF_00376">
    <property type="entry name" value="Dephospho_CoA_kinase"/>
    <property type="match status" value="1"/>
</dbReference>
<dbReference type="Proteomes" id="UP000093173">
    <property type="component" value="Unassembled WGS sequence"/>
</dbReference>
<evidence type="ECO:0000256" key="3">
    <source>
        <dbReference type="ARBA" id="ARBA00022679"/>
    </source>
</evidence>
<sequence length="217" mass="24416">MAYVVGITGGIASGKTTVADLFHQHFDVDIVDADIIAREVVRPGSEGLHAIIAHFGPDIVDSNGELNRSQLRAKIFSQPNEKQWLDDQLHPLIRKKMEKAVNAANSPYVLLVVPLLVENSLQYMTDRILVIDAEEHTQIERTMKRDGVSREQAQSILSAQSSREKRLSFADDVIKNDAENKKIMLQITELHQKYLAISTQNRENNKETHEGDSNDHP</sequence>
<evidence type="ECO:0000256" key="9">
    <source>
        <dbReference type="NCBIfam" id="TIGR00152"/>
    </source>
</evidence>
<dbReference type="GO" id="GO:0004140">
    <property type="term" value="F:dephospho-CoA kinase activity"/>
    <property type="evidence" value="ECO:0007669"/>
    <property type="project" value="UniProtKB-UniRule"/>
</dbReference>
<gene>
    <name evidence="8" type="primary">coaE</name>
    <name evidence="10" type="ORF">A6E14_03495</name>
</gene>
<dbReference type="RefSeq" id="WP_017036652.1">
    <property type="nucleotide sequence ID" value="NZ_JBNGCH010000986.1"/>
</dbReference>
<organism evidence="10 11">
    <name type="scientific">Vibrio genomosp. F10</name>
    <dbReference type="NCBI Taxonomy" id="723171"/>
    <lineage>
        <taxon>Bacteria</taxon>
        <taxon>Pseudomonadati</taxon>
        <taxon>Pseudomonadota</taxon>
        <taxon>Gammaproteobacteria</taxon>
        <taxon>Vibrionales</taxon>
        <taxon>Vibrionaceae</taxon>
        <taxon>Vibrio</taxon>
    </lineage>
</organism>
<dbReference type="AlphaFoldDB" id="A0A1B9QU54"/>
<evidence type="ECO:0000256" key="7">
    <source>
        <dbReference type="ARBA" id="ARBA00022993"/>
    </source>
</evidence>
<comment type="catalytic activity">
    <reaction evidence="8">
        <text>3'-dephospho-CoA + ATP = ADP + CoA + H(+)</text>
        <dbReference type="Rhea" id="RHEA:18245"/>
        <dbReference type="ChEBI" id="CHEBI:15378"/>
        <dbReference type="ChEBI" id="CHEBI:30616"/>
        <dbReference type="ChEBI" id="CHEBI:57287"/>
        <dbReference type="ChEBI" id="CHEBI:57328"/>
        <dbReference type="ChEBI" id="CHEBI:456216"/>
        <dbReference type="EC" id="2.7.1.24"/>
    </reaction>
</comment>
<comment type="function">
    <text evidence="8">Catalyzes the phosphorylation of the 3'-hydroxyl group of dephosphocoenzyme A to form coenzyme A.</text>
</comment>
<comment type="subcellular location">
    <subcellularLocation>
        <location evidence="8">Cytoplasm</location>
    </subcellularLocation>
</comment>
<dbReference type="FunFam" id="3.40.50.300:FF:000518">
    <property type="entry name" value="Dephospho-CoA kinase"/>
    <property type="match status" value="1"/>
</dbReference>
<evidence type="ECO:0000256" key="5">
    <source>
        <dbReference type="ARBA" id="ARBA00022777"/>
    </source>
</evidence>
<dbReference type="GO" id="GO:0015937">
    <property type="term" value="P:coenzyme A biosynthetic process"/>
    <property type="evidence" value="ECO:0007669"/>
    <property type="project" value="UniProtKB-UniRule"/>
</dbReference>
<feature type="binding site" evidence="8">
    <location>
        <begin position="12"/>
        <end position="17"/>
    </location>
    <ligand>
        <name>ATP</name>
        <dbReference type="ChEBI" id="CHEBI:30616"/>
    </ligand>
</feature>